<dbReference type="EMBL" id="JBHTON010000007">
    <property type="protein sequence ID" value="MFD1484276.1"/>
    <property type="molecule type" value="Genomic_DNA"/>
</dbReference>
<proteinExistence type="predicted"/>
<comment type="subcellular location">
    <subcellularLocation>
        <location evidence="1">Cell membrane</location>
        <topology evidence="1">Multi-pass membrane protein</topology>
    </subcellularLocation>
</comment>
<feature type="transmembrane region" description="Helical" evidence="7">
    <location>
        <begin position="40"/>
        <end position="61"/>
    </location>
</feature>
<keyword evidence="9" id="KW-1185">Reference proteome</keyword>
<dbReference type="RefSeq" id="WP_125750758.1">
    <property type="nucleotide sequence ID" value="NZ_JBHTON010000007.1"/>
</dbReference>
<organism evidence="8 9">
    <name type="scientific">Lacticaseibacillus baoqingensis</name>
    <dbReference type="NCBI Taxonomy" id="2486013"/>
    <lineage>
        <taxon>Bacteria</taxon>
        <taxon>Bacillati</taxon>
        <taxon>Bacillota</taxon>
        <taxon>Bacilli</taxon>
        <taxon>Lactobacillales</taxon>
        <taxon>Lactobacillaceae</taxon>
        <taxon>Lacticaseibacillus</taxon>
    </lineage>
</organism>
<feature type="transmembrane region" description="Helical" evidence="7">
    <location>
        <begin position="186"/>
        <end position="209"/>
    </location>
</feature>
<dbReference type="Pfam" id="PF00375">
    <property type="entry name" value="SDF"/>
    <property type="match status" value="1"/>
</dbReference>
<accession>A0ABW4E529</accession>
<reference evidence="9" key="1">
    <citation type="journal article" date="2019" name="Int. J. Syst. Evol. Microbiol.">
        <title>The Global Catalogue of Microorganisms (GCM) 10K type strain sequencing project: providing services to taxonomists for standard genome sequencing and annotation.</title>
        <authorList>
            <consortium name="The Broad Institute Genomics Platform"/>
            <consortium name="The Broad Institute Genome Sequencing Center for Infectious Disease"/>
            <person name="Wu L."/>
            <person name="Ma J."/>
        </authorList>
    </citation>
    <scope>NUCLEOTIDE SEQUENCE [LARGE SCALE GENOMIC DNA]</scope>
    <source>
        <strain evidence="9">CCM 8903</strain>
    </source>
</reference>
<feature type="transmembrane region" description="Helical" evidence="7">
    <location>
        <begin position="73"/>
        <end position="96"/>
    </location>
</feature>
<feature type="transmembrane region" description="Helical" evidence="7">
    <location>
        <begin position="147"/>
        <end position="165"/>
    </location>
</feature>
<feature type="transmembrane region" description="Helical" evidence="7">
    <location>
        <begin position="12"/>
        <end position="34"/>
    </location>
</feature>
<dbReference type="InterPro" id="IPR001991">
    <property type="entry name" value="Na-dicarboxylate_symporter"/>
</dbReference>
<keyword evidence="6 7" id="KW-0472">Membrane</keyword>
<keyword evidence="2" id="KW-0813">Transport</keyword>
<dbReference type="Gene3D" id="1.10.3860.10">
    <property type="entry name" value="Sodium:dicarboxylate symporter"/>
    <property type="match status" value="1"/>
</dbReference>
<dbReference type="PANTHER" id="PTHR42865">
    <property type="entry name" value="PROTON/GLUTAMATE-ASPARTATE SYMPORTER"/>
    <property type="match status" value="1"/>
</dbReference>
<evidence type="ECO:0000313" key="8">
    <source>
        <dbReference type="EMBL" id="MFD1484276.1"/>
    </source>
</evidence>
<evidence type="ECO:0000256" key="4">
    <source>
        <dbReference type="ARBA" id="ARBA00022692"/>
    </source>
</evidence>
<dbReference type="InterPro" id="IPR036458">
    <property type="entry name" value="Na:dicarbo_symporter_sf"/>
</dbReference>
<evidence type="ECO:0000256" key="3">
    <source>
        <dbReference type="ARBA" id="ARBA00022475"/>
    </source>
</evidence>
<protein>
    <submittedName>
        <fullName evidence="8">Dicarboxylate/amino acid:cation symporter</fullName>
    </submittedName>
</protein>
<keyword evidence="3" id="KW-1003">Cell membrane</keyword>
<dbReference type="PANTHER" id="PTHR42865:SF7">
    <property type="entry name" value="PROTON_GLUTAMATE-ASPARTATE SYMPORTER"/>
    <property type="match status" value="1"/>
</dbReference>
<dbReference type="PRINTS" id="PR00173">
    <property type="entry name" value="EDTRNSPORT"/>
</dbReference>
<dbReference type="Proteomes" id="UP001597252">
    <property type="component" value="Unassembled WGS sequence"/>
</dbReference>
<comment type="caution">
    <text evidence="8">The sequence shown here is derived from an EMBL/GenBank/DDBJ whole genome shotgun (WGS) entry which is preliminary data.</text>
</comment>
<feature type="transmembrane region" description="Helical" evidence="7">
    <location>
        <begin position="327"/>
        <end position="348"/>
    </location>
</feature>
<evidence type="ECO:0000256" key="1">
    <source>
        <dbReference type="ARBA" id="ARBA00004651"/>
    </source>
</evidence>
<evidence type="ECO:0000313" key="9">
    <source>
        <dbReference type="Proteomes" id="UP001597252"/>
    </source>
</evidence>
<evidence type="ECO:0000256" key="2">
    <source>
        <dbReference type="ARBA" id="ARBA00022448"/>
    </source>
</evidence>
<feature type="transmembrane region" description="Helical" evidence="7">
    <location>
        <begin position="368"/>
        <end position="387"/>
    </location>
</feature>
<name>A0ABW4E529_9LACO</name>
<keyword evidence="4 7" id="KW-0812">Transmembrane</keyword>
<feature type="transmembrane region" description="Helical" evidence="7">
    <location>
        <begin position="221"/>
        <end position="242"/>
    </location>
</feature>
<dbReference type="SUPFAM" id="SSF118215">
    <property type="entry name" value="Proton glutamate symport protein"/>
    <property type="match status" value="1"/>
</dbReference>
<gene>
    <name evidence="8" type="ORF">ACFQ5J_03400</name>
</gene>
<evidence type="ECO:0000256" key="7">
    <source>
        <dbReference type="SAM" id="Phobius"/>
    </source>
</evidence>
<evidence type="ECO:0000256" key="6">
    <source>
        <dbReference type="ARBA" id="ARBA00023136"/>
    </source>
</evidence>
<sequence length="412" mass="43604">MKILRNYRDTFLLLGGVVIGGVVGAVVGEKAIVLQPFGELFLNLMYMLLIPLIFFSIASAIGQMGNKARLGRILASTVGVFLFTALVATVIGYIGVRLFPLIQSGDLPKLKAMMGGVKGQNSHIPVLQQLVELFTVDDFSKLLSKSHMLATIVFSLLIGIATSASGQHGEAFRQFLGAGNAVVLKAVHYVMLYAPFGLACYFAGVVGTLGSQIVGGYLRSFLLYLGLTLVYFFGVMTLYAWLANGRSGVRAYWRHVSIPAITAIATSSSAACIPVNLQAAKAIGLAPDIVDTVIPLGANIHKDGSAIGGVFKVSFLFLLFGHDITSWSSILAIIAGGFFVGAVMGAVPVGGMIAETLIVTMFGYPTDAIPLLIVISTIIDVPATLLNSTGNIASSMMVARLVEGRHQRTLDQ</sequence>
<evidence type="ECO:0000256" key="5">
    <source>
        <dbReference type="ARBA" id="ARBA00022989"/>
    </source>
</evidence>
<keyword evidence="5 7" id="KW-1133">Transmembrane helix</keyword>